<name>A0ABX2PQB6_9RHOB</name>
<dbReference type="RefSeq" id="WP_176864668.1">
    <property type="nucleotide sequence ID" value="NZ_JABXWT010000004.1"/>
</dbReference>
<proteinExistence type="predicted"/>
<comment type="caution">
    <text evidence="1">The sequence shown here is derived from an EMBL/GenBank/DDBJ whole genome shotgun (WGS) entry which is preliminary data.</text>
</comment>
<organism evidence="1 2">
    <name type="scientific">Ruegeria haliotis</name>
    <dbReference type="NCBI Taxonomy" id="2747601"/>
    <lineage>
        <taxon>Bacteria</taxon>
        <taxon>Pseudomonadati</taxon>
        <taxon>Pseudomonadota</taxon>
        <taxon>Alphaproteobacteria</taxon>
        <taxon>Rhodobacterales</taxon>
        <taxon>Roseobacteraceae</taxon>
        <taxon>Ruegeria</taxon>
    </lineage>
</organism>
<dbReference type="Proteomes" id="UP000630805">
    <property type="component" value="Unassembled WGS sequence"/>
</dbReference>
<protein>
    <submittedName>
        <fullName evidence="1">Uncharacterized protein</fullName>
    </submittedName>
</protein>
<dbReference type="EMBL" id="JABXWT010000004">
    <property type="protein sequence ID" value="NVO56322.1"/>
    <property type="molecule type" value="Genomic_DNA"/>
</dbReference>
<keyword evidence="2" id="KW-1185">Reference proteome</keyword>
<accession>A0ABX2PQB6</accession>
<gene>
    <name evidence="1" type="ORF">HW561_11030</name>
</gene>
<reference evidence="1 2" key="1">
    <citation type="submission" date="2020-06" db="EMBL/GenBank/DDBJ databases">
        <authorList>
            <person name="Cao W.R."/>
        </authorList>
    </citation>
    <scope>NUCLEOTIDE SEQUENCE [LARGE SCALE GENOMIC DNA]</scope>
    <source>
        <strain evidence="1 2">B1Z28</strain>
    </source>
</reference>
<evidence type="ECO:0000313" key="1">
    <source>
        <dbReference type="EMBL" id="NVO56322.1"/>
    </source>
</evidence>
<evidence type="ECO:0000313" key="2">
    <source>
        <dbReference type="Proteomes" id="UP000630805"/>
    </source>
</evidence>
<sequence length="78" mass="8592">MQCSKFGVPMILPGRIVEAPKVNNPLGQAVEHIIWLLERRLENPGQQSETILIALSSGHKVHIHTKQVSGRADGLRCS</sequence>